<proteinExistence type="predicted"/>
<organism evidence="2 3">
    <name type="scientific">Lasiosphaeria hispida</name>
    <dbReference type="NCBI Taxonomy" id="260671"/>
    <lineage>
        <taxon>Eukaryota</taxon>
        <taxon>Fungi</taxon>
        <taxon>Dikarya</taxon>
        <taxon>Ascomycota</taxon>
        <taxon>Pezizomycotina</taxon>
        <taxon>Sordariomycetes</taxon>
        <taxon>Sordariomycetidae</taxon>
        <taxon>Sordariales</taxon>
        <taxon>Lasiosphaeriaceae</taxon>
        <taxon>Lasiosphaeria</taxon>
    </lineage>
</organism>
<comment type="caution">
    <text evidence="2">The sequence shown here is derived from an EMBL/GenBank/DDBJ whole genome shotgun (WGS) entry which is preliminary data.</text>
</comment>
<dbReference type="AlphaFoldDB" id="A0AAJ0HV08"/>
<gene>
    <name evidence="2" type="ORF">B0T25DRAFT_526158</name>
</gene>
<keyword evidence="3" id="KW-1185">Reference proteome</keyword>
<dbReference type="EMBL" id="JAUIQD010000001">
    <property type="protein sequence ID" value="KAK3363059.1"/>
    <property type="molecule type" value="Genomic_DNA"/>
</dbReference>
<accession>A0AAJ0HV08</accession>
<evidence type="ECO:0000313" key="2">
    <source>
        <dbReference type="EMBL" id="KAK3363059.1"/>
    </source>
</evidence>
<reference evidence="2" key="2">
    <citation type="submission" date="2023-06" db="EMBL/GenBank/DDBJ databases">
        <authorList>
            <consortium name="Lawrence Berkeley National Laboratory"/>
            <person name="Haridas S."/>
            <person name="Hensen N."/>
            <person name="Bonometti L."/>
            <person name="Westerberg I."/>
            <person name="Brannstrom I.O."/>
            <person name="Guillou S."/>
            <person name="Cros-Aarteil S."/>
            <person name="Calhoun S."/>
            <person name="Kuo A."/>
            <person name="Mondo S."/>
            <person name="Pangilinan J."/>
            <person name="Riley R."/>
            <person name="Labutti K."/>
            <person name="Andreopoulos B."/>
            <person name="Lipzen A."/>
            <person name="Chen C."/>
            <person name="Yanf M."/>
            <person name="Daum C."/>
            <person name="Ng V."/>
            <person name="Clum A."/>
            <person name="Steindorff A."/>
            <person name="Ohm R."/>
            <person name="Martin F."/>
            <person name="Silar P."/>
            <person name="Natvig D."/>
            <person name="Lalanne C."/>
            <person name="Gautier V."/>
            <person name="Ament-Velasquez S.L."/>
            <person name="Kruys A."/>
            <person name="Hutchinson M.I."/>
            <person name="Powell A.J."/>
            <person name="Barry K."/>
            <person name="Miller A.N."/>
            <person name="Grigoriev I.V."/>
            <person name="Debuchy R."/>
            <person name="Gladieux P."/>
            <person name="Thoren M.H."/>
            <person name="Johannesson H."/>
        </authorList>
    </citation>
    <scope>NUCLEOTIDE SEQUENCE</scope>
    <source>
        <strain evidence="2">CBS 955.72</strain>
    </source>
</reference>
<evidence type="ECO:0000256" key="1">
    <source>
        <dbReference type="SAM" id="SignalP"/>
    </source>
</evidence>
<feature type="chain" id="PRO_5042570996" description="Secreted protein" evidence="1">
    <location>
        <begin position="18"/>
        <end position="146"/>
    </location>
</feature>
<feature type="signal peptide" evidence="1">
    <location>
        <begin position="1"/>
        <end position="17"/>
    </location>
</feature>
<sequence length="146" mass="16111">MHVVHSPSLLSLLAVVGQPSWQPVPRRLIEYSRCSDLCLSAAQKLRFAIPPPFHIITMASDWAGRRVVCFCCSPVFFSTARCQSAEVHPAGRRCWNHSLTSYKPPVPGIITFSSSTTHSDRHSSLGWRGGGLFPGILHHPQLQAVI</sequence>
<evidence type="ECO:0008006" key="4">
    <source>
        <dbReference type="Google" id="ProtNLM"/>
    </source>
</evidence>
<dbReference type="Proteomes" id="UP001275084">
    <property type="component" value="Unassembled WGS sequence"/>
</dbReference>
<reference evidence="2" key="1">
    <citation type="journal article" date="2023" name="Mol. Phylogenet. Evol.">
        <title>Genome-scale phylogeny and comparative genomics of the fungal order Sordariales.</title>
        <authorList>
            <person name="Hensen N."/>
            <person name="Bonometti L."/>
            <person name="Westerberg I."/>
            <person name="Brannstrom I.O."/>
            <person name="Guillou S."/>
            <person name="Cros-Aarteil S."/>
            <person name="Calhoun S."/>
            <person name="Haridas S."/>
            <person name="Kuo A."/>
            <person name="Mondo S."/>
            <person name="Pangilinan J."/>
            <person name="Riley R."/>
            <person name="LaButti K."/>
            <person name="Andreopoulos B."/>
            <person name="Lipzen A."/>
            <person name="Chen C."/>
            <person name="Yan M."/>
            <person name="Daum C."/>
            <person name="Ng V."/>
            <person name="Clum A."/>
            <person name="Steindorff A."/>
            <person name="Ohm R.A."/>
            <person name="Martin F."/>
            <person name="Silar P."/>
            <person name="Natvig D.O."/>
            <person name="Lalanne C."/>
            <person name="Gautier V."/>
            <person name="Ament-Velasquez S.L."/>
            <person name="Kruys A."/>
            <person name="Hutchinson M.I."/>
            <person name="Powell A.J."/>
            <person name="Barry K."/>
            <person name="Miller A.N."/>
            <person name="Grigoriev I.V."/>
            <person name="Debuchy R."/>
            <person name="Gladieux P."/>
            <person name="Hiltunen Thoren M."/>
            <person name="Johannesson H."/>
        </authorList>
    </citation>
    <scope>NUCLEOTIDE SEQUENCE</scope>
    <source>
        <strain evidence="2">CBS 955.72</strain>
    </source>
</reference>
<keyword evidence="1" id="KW-0732">Signal</keyword>
<name>A0AAJ0HV08_9PEZI</name>
<protein>
    <recommendedName>
        <fullName evidence="4">Secreted protein</fullName>
    </recommendedName>
</protein>
<evidence type="ECO:0000313" key="3">
    <source>
        <dbReference type="Proteomes" id="UP001275084"/>
    </source>
</evidence>